<dbReference type="GO" id="GO:0005634">
    <property type="term" value="C:nucleus"/>
    <property type="evidence" value="ECO:0007669"/>
    <property type="project" value="UniProtKB-SubCell"/>
</dbReference>
<dbReference type="GO" id="GO:0043022">
    <property type="term" value="F:ribosome binding"/>
    <property type="evidence" value="ECO:0007669"/>
    <property type="project" value="InterPro"/>
</dbReference>
<dbReference type="CDD" id="cd00167">
    <property type="entry name" value="SANT"/>
    <property type="match status" value="1"/>
</dbReference>
<evidence type="ECO:0000259" key="13">
    <source>
        <dbReference type="PROSITE" id="PS50090"/>
    </source>
</evidence>
<feature type="domain" description="SANT" evidence="14">
    <location>
        <begin position="532"/>
        <end position="587"/>
    </location>
</feature>
<dbReference type="PANTHER" id="PTHR43999:SF1">
    <property type="entry name" value="DNAJ HOMOLOG SUBFAMILY C MEMBER 2"/>
    <property type="match status" value="1"/>
</dbReference>
<dbReference type="EMBL" id="GECL01002358">
    <property type="protein sequence ID" value="JAP03766.1"/>
    <property type="molecule type" value="Transcribed_RNA"/>
</dbReference>
<name>A0A0V0G6V0_TRIDM</name>
<dbReference type="GO" id="GO:0006325">
    <property type="term" value="P:chromatin organization"/>
    <property type="evidence" value="ECO:0007669"/>
    <property type="project" value="UniProtKB-KW"/>
</dbReference>
<dbReference type="Pfam" id="PF16717">
    <property type="entry name" value="RAC_head"/>
    <property type="match status" value="1"/>
</dbReference>
<feature type="coiled-coil region" evidence="10">
    <location>
        <begin position="268"/>
        <end position="347"/>
    </location>
</feature>
<dbReference type="Gene3D" id="1.10.287.110">
    <property type="entry name" value="DnaJ domain"/>
    <property type="match status" value="1"/>
</dbReference>
<dbReference type="InterPro" id="IPR017930">
    <property type="entry name" value="Myb_dom"/>
</dbReference>
<keyword evidence="10" id="KW-0175">Coiled coil</keyword>
<dbReference type="InterPro" id="IPR032003">
    <property type="entry name" value="RAC_head"/>
</dbReference>
<dbReference type="PROSITE" id="PS50076">
    <property type="entry name" value="DNAJ_2"/>
    <property type="match status" value="1"/>
</dbReference>
<keyword evidence="8" id="KW-0143">Chaperone</keyword>
<organism evidence="16">
    <name type="scientific">Triatoma dimidiata</name>
    <name type="common">Kissing bug</name>
    <name type="synonym">Meccus dimidiatus</name>
    <dbReference type="NCBI Taxonomy" id="72491"/>
    <lineage>
        <taxon>Eukaryota</taxon>
        <taxon>Metazoa</taxon>
        <taxon>Ecdysozoa</taxon>
        <taxon>Arthropoda</taxon>
        <taxon>Hexapoda</taxon>
        <taxon>Insecta</taxon>
        <taxon>Pterygota</taxon>
        <taxon>Neoptera</taxon>
        <taxon>Paraneoptera</taxon>
        <taxon>Hemiptera</taxon>
        <taxon>Heteroptera</taxon>
        <taxon>Panheteroptera</taxon>
        <taxon>Cimicomorpha</taxon>
        <taxon>Reduviidae</taxon>
        <taxon>Triatominae</taxon>
        <taxon>Triatoma</taxon>
    </lineage>
</organism>
<feature type="compositionally biased region" description="Polar residues" evidence="11">
    <location>
        <begin position="413"/>
        <end position="431"/>
    </location>
</feature>
<keyword evidence="4" id="KW-0963">Cytoplasm</keyword>
<evidence type="ECO:0000256" key="6">
    <source>
        <dbReference type="ARBA" id="ARBA00022853"/>
    </source>
</evidence>
<dbReference type="Gene3D" id="1.10.8.840">
    <property type="entry name" value="Ribosome-associated complex head domain"/>
    <property type="match status" value="1"/>
</dbReference>
<dbReference type="Gene3D" id="1.10.10.60">
    <property type="entry name" value="Homeodomain-like"/>
    <property type="match status" value="2"/>
</dbReference>
<dbReference type="InterPro" id="IPR018253">
    <property type="entry name" value="DnaJ_domain_CS"/>
</dbReference>
<dbReference type="PROSITE" id="PS00636">
    <property type="entry name" value="DNAJ_1"/>
    <property type="match status" value="1"/>
</dbReference>
<comment type="subcellular location">
    <subcellularLocation>
        <location evidence="2">Cytoplasm</location>
        <location evidence="2">Cytosol</location>
    </subcellularLocation>
    <subcellularLocation>
        <location evidence="1">Nucleus</location>
    </subcellularLocation>
</comment>
<evidence type="ECO:0000259" key="12">
    <source>
        <dbReference type="PROSITE" id="PS50076"/>
    </source>
</evidence>
<dbReference type="InterPro" id="IPR001623">
    <property type="entry name" value="DnaJ_domain"/>
</dbReference>
<evidence type="ECO:0000259" key="14">
    <source>
        <dbReference type="PROSITE" id="PS51293"/>
    </source>
</evidence>
<feature type="region of interest" description="Disordered" evidence="11">
    <location>
        <begin position="409"/>
        <end position="431"/>
    </location>
</feature>
<dbReference type="SUPFAM" id="SSF46565">
    <property type="entry name" value="Chaperone J-domain"/>
    <property type="match status" value="1"/>
</dbReference>
<dbReference type="PANTHER" id="PTHR43999">
    <property type="entry name" value="DNAJ HOMOLOG SUBFAMILY C MEMBER 2"/>
    <property type="match status" value="1"/>
</dbReference>
<dbReference type="Pfam" id="PF23082">
    <property type="entry name" value="Myb_DNA-binding_2"/>
    <property type="match status" value="1"/>
</dbReference>
<dbReference type="InterPro" id="IPR009057">
    <property type="entry name" value="Homeodomain-like_sf"/>
</dbReference>
<evidence type="ECO:0000256" key="11">
    <source>
        <dbReference type="SAM" id="MobiDB-lite"/>
    </source>
</evidence>
<dbReference type="Pfam" id="PF00226">
    <property type="entry name" value="DnaJ"/>
    <property type="match status" value="1"/>
</dbReference>
<dbReference type="InterPro" id="IPR036869">
    <property type="entry name" value="J_dom_sf"/>
</dbReference>
<dbReference type="GO" id="GO:0051083">
    <property type="term" value="P:'de novo' cotranslational protein folding"/>
    <property type="evidence" value="ECO:0007669"/>
    <property type="project" value="InterPro"/>
</dbReference>
<dbReference type="Pfam" id="PF00249">
    <property type="entry name" value="Myb_DNA-binding"/>
    <property type="match status" value="1"/>
</dbReference>
<keyword evidence="6" id="KW-0156">Chromatin regulator</keyword>
<protein>
    <recommendedName>
        <fullName evidence="3">DnaJ homolog subfamily C member 2</fullName>
    </recommendedName>
</protein>
<sequence>MVEVKNELSSCFIYKYSSIECVGPYFVQYVTNLNQDVNGCSEECESLEQIDESFVIDENDEIYLRSLDPKEWKKQDHYAVLGLEHLRYKASAALIKSAYRQKVLKHHPDKRKAKGEVVNRDHDYFTCITKAWEILGDKSKRRSYDSVDPQFEDSLPSSSDIIKHDFHKLFSEYFERNSRWTDKRPVPQLGGPDDTRDKVDKFYKFWYDFESWREYSYEDEEAKESGQDREERRWIEKQNRAVRAKRKKEEMCRIRNLVDLAYNADPRIVKFKQEDREKKEALKRAKAEAAKARQEELERIAKEEEERARREKEEAEALEKAKQKALKAEREAHKRALKRERKALRDECKEHGYYVENQNDLVKHMEFTEKLCEMLSAKELEEFNTELRNGGKDIFLAKLDQVEKKLQDERQKMMQTSNRQGNGPGNSKSHSWTQDDINLLIKAVNLFPAGTSQRWEVVANFMKQHCKNGHEYNLSPKDVLSKAKELQSCSDEQNARLKLAANKTAYKQLEEQQNKRPGVGESLPEETSQRFLVGEAWTAEEQRLLEQALKTYPTNTQERWDRIAECVKSRTKKECILRYKELAEMVRAKKAAQNIVK</sequence>
<dbReference type="InterPro" id="IPR001005">
    <property type="entry name" value="SANT/Myb"/>
</dbReference>
<dbReference type="SUPFAM" id="SSF46689">
    <property type="entry name" value="Homeodomain-like"/>
    <property type="match status" value="2"/>
</dbReference>
<evidence type="ECO:0000256" key="9">
    <source>
        <dbReference type="ARBA" id="ARBA00023242"/>
    </source>
</evidence>
<keyword evidence="5" id="KW-0677">Repeat</keyword>
<dbReference type="CDD" id="cd06257">
    <property type="entry name" value="DnaJ"/>
    <property type="match status" value="1"/>
</dbReference>
<dbReference type="InterPro" id="IPR042569">
    <property type="entry name" value="RAC_head_sf"/>
</dbReference>
<evidence type="ECO:0000259" key="15">
    <source>
        <dbReference type="PROSITE" id="PS51294"/>
    </source>
</evidence>
<dbReference type="FunFam" id="1.10.10.60:FF:000180">
    <property type="entry name" value="DnaJ (Hsp40) homolog, subfamily C, member 2"/>
    <property type="match status" value="1"/>
</dbReference>
<proteinExistence type="predicted"/>
<evidence type="ECO:0000256" key="10">
    <source>
        <dbReference type="SAM" id="Coils"/>
    </source>
</evidence>
<evidence type="ECO:0000256" key="2">
    <source>
        <dbReference type="ARBA" id="ARBA00004514"/>
    </source>
</evidence>
<dbReference type="GO" id="GO:0006450">
    <property type="term" value="P:regulation of translational fidelity"/>
    <property type="evidence" value="ECO:0007669"/>
    <property type="project" value="InterPro"/>
</dbReference>
<dbReference type="AlphaFoldDB" id="A0A0V0G6V0"/>
<dbReference type="SMART" id="SM00717">
    <property type="entry name" value="SANT"/>
    <property type="match status" value="2"/>
</dbReference>
<evidence type="ECO:0000256" key="1">
    <source>
        <dbReference type="ARBA" id="ARBA00004123"/>
    </source>
</evidence>
<dbReference type="PROSITE" id="PS50090">
    <property type="entry name" value="MYB_LIKE"/>
    <property type="match status" value="1"/>
</dbReference>
<reference evidence="16" key="1">
    <citation type="journal article" date="2018" name="J. Proteomics">
        <title>Exploring the molecular complexity of Triatoma dimidiata sialome.</title>
        <authorList>
            <person name="Santiago P.B."/>
            <person name="de Araujo C.N."/>
            <person name="Charneau S."/>
            <person name="Bastos I.M.D."/>
            <person name="Assumpcao T.C.F."/>
            <person name="Queiroz R.M.L."/>
            <person name="Praca Y.R."/>
            <person name="Cordeiro T.M."/>
            <person name="Garcia C.H.S."/>
            <person name="da Silva I.G."/>
            <person name="Raiol T."/>
            <person name="Motta F.N."/>
            <person name="de Araujo Oliveira J.V."/>
            <person name="de Sousa M.V."/>
            <person name="Ribeiro J.M.C."/>
            <person name="de Santana J.M."/>
        </authorList>
    </citation>
    <scope>NUCLEOTIDE SEQUENCE</scope>
    <source>
        <strain evidence="16">Santander</strain>
        <tissue evidence="16">Salivary glands</tissue>
    </source>
</reference>
<dbReference type="SMART" id="SM00271">
    <property type="entry name" value="DnaJ"/>
    <property type="match status" value="1"/>
</dbReference>
<keyword evidence="7" id="KW-0010">Activator</keyword>
<dbReference type="GO" id="GO:0030544">
    <property type="term" value="F:Hsp70 protein binding"/>
    <property type="evidence" value="ECO:0007669"/>
    <property type="project" value="InterPro"/>
</dbReference>
<evidence type="ECO:0000256" key="4">
    <source>
        <dbReference type="ARBA" id="ARBA00022490"/>
    </source>
</evidence>
<dbReference type="InterPro" id="IPR044634">
    <property type="entry name" value="Zuotin/DnaJC2"/>
</dbReference>
<feature type="domain" description="HTH myb-type" evidence="15">
    <location>
        <begin position="529"/>
        <end position="587"/>
    </location>
</feature>
<keyword evidence="9" id="KW-0539">Nucleus</keyword>
<dbReference type="PROSITE" id="PS51293">
    <property type="entry name" value="SANT"/>
    <property type="match status" value="1"/>
</dbReference>
<dbReference type="InterPro" id="IPR017884">
    <property type="entry name" value="SANT_dom"/>
</dbReference>
<dbReference type="GO" id="GO:0005829">
    <property type="term" value="C:cytosol"/>
    <property type="evidence" value="ECO:0007669"/>
    <property type="project" value="UniProtKB-SubCell"/>
</dbReference>
<evidence type="ECO:0000313" key="16">
    <source>
        <dbReference type="EMBL" id="JAP03766.1"/>
    </source>
</evidence>
<evidence type="ECO:0000256" key="3">
    <source>
        <dbReference type="ARBA" id="ARBA00014469"/>
    </source>
</evidence>
<evidence type="ECO:0000256" key="5">
    <source>
        <dbReference type="ARBA" id="ARBA00022737"/>
    </source>
</evidence>
<feature type="domain" description="J" evidence="12">
    <location>
        <begin position="76"/>
        <end position="148"/>
    </location>
</feature>
<evidence type="ECO:0000256" key="7">
    <source>
        <dbReference type="ARBA" id="ARBA00023159"/>
    </source>
</evidence>
<feature type="domain" description="Myb-like" evidence="13">
    <location>
        <begin position="537"/>
        <end position="583"/>
    </location>
</feature>
<evidence type="ECO:0000256" key="8">
    <source>
        <dbReference type="ARBA" id="ARBA00023186"/>
    </source>
</evidence>
<dbReference type="Pfam" id="PF21884">
    <property type="entry name" value="ZUO1-like_ZHD"/>
    <property type="match status" value="1"/>
</dbReference>
<dbReference type="PROSITE" id="PS51294">
    <property type="entry name" value="HTH_MYB"/>
    <property type="match status" value="1"/>
</dbReference>
<accession>A0A0V0G6V0</accession>
<dbReference type="InterPro" id="IPR054076">
    <property type="entry name" value="ZUO1-like_ZHD"/>
</dbReference>